<dbReference type="Proteomes" id="UP000007801">
    <property type="component" value="Unassembled WGS sequence"/>
</dbReference>
<dbReference type="InterPro" id="IPR014782">
    <property type="entry name" value="Peptidase_M1_dom"/>
</dbReference>
<dbReference type="GO" id="GO:0016020">
    <property type="term" value="C:membrane"/>
    <property type="evidence" value="ECO:0007669"/>
    <property type="project" value="TreeGrafter"/>
</dbReference>
<dbReference type="OrthoDB" id="6584069at2759"/>
<proteinExistence type="inferred from homology"/>
<dbReference type="InterPro" id="IPR050344">
    <property type="entry name" value="Peptidase_M1_aminopeptidases"/>
</dbReference>
<dbReference type="GO" id="GO:0005615">
    <property type="term" value="C:extracellular space"/>
    <property type="evidence" value="ECO:0007669"/>
    <property type="project" value="TreeGrafter"/>
</dbReference>
<dbReference type="AlphaFoldDB" id="A0A0N8NZP0"/>
<gene>
    <name evidence="4" type="primary">Dana\GF27275</name>
    <name evidence="4" type="ORF">GF27275</name>
</gene>
<dbReference type="GO" id="GO:0008237">
    <property type="term" value="F:metallopeptidase activity"/>
    <property type="evidence" value="ECO:0007669"/>
    <property type="project" value="InterPro"/>
</dbReference>
<sequence>MTILYSLYYELSKRYPHSRITGMKQESNCSKIELIIRMLKYTIGKSSFNQGIRNFISDYKYKTYNEHDFWNALSKQSKMDNAIKTNLSLLDIAESWVNKNRLPLVTITRNYKAGTAIINQKAYLRERPHDVPNKDEMVWLIPIAYLRQDFMQNTSYYSYFWLKGEKQISIRNMPDGNQFIIANPEEIGPFPVNYDLKNWNMILQFLKTKEGRESLPAYTRAKLLHDAWNLAYAGELNFSAALNMTLFLKNERDHIVWNPVYTFLDQIGRRIEIPSVVKKFQLYTIDILAPLYEDLIKEQKDEDSSKADWRRLTRSFLCRAGYLPCIKEAQSAFENWINGSNHSSQNSLPKEHICPVFKWGSMNDWILGLERILLFPKLHIQSDRTFLLRMLAGCPSQPEKIHYLLEFTMMRNISYMKESDVFLILNVLGTETVGFSTLLNFIVDNWDFVYQKYHKSDLWDKLLGSGTGRISTQQRYDKVKTLFENHKTQFGSAKHIIERSLRNTKEEINWSQLNMPVIENWLDMFLSHKIT</sequence>
<dbReference type="SMR" id="A0A0N8NZP0"/>
<dbReference type="InterPro" id="IPR024571">
    <property type="entry name" value="ERAP1-like_C_dom"/>
</dbReference>
<dbReference type="Pfam" id="PF11838">
    <property type="entry name" value="ERAP1_C"/>
    <property type="match status" value="1"/>
</dbReference>
<dbReference type="PANTHER" id="PTHR11533:SF18">
    <property type="entry name" value="FI02158P"/>
    <property type="match status" value="1"/>
</dbReference>
<evidence type="ECO:0000256" key="1">
    <source>
        <dbReference type="ARBA" id="ARBA00010136"/>
    </source>
</evidence>
<evidence type="ECO:0000259" key="2">
    <source>
        <dbReference type="Pfam" id="PF01433"/>
    </source>
</evidence>
<dbReference type="InterPro" id="IPR027268">
    <property type="entry name" value="Peptidase_M4/M1_CTD_sf"/>
</dbReference>
<dbReference type="SUPFAM" id="SSF55486">
    <property type="entry name" value="Metalloproteases ('zincins'), catalytic domain"/>
    <property type="match status" value="1"/>
</dbReference>
<organism evidence="4 5">
    <name type="scientific">Drosophila ananassae</name>
    <name type="common">Fruit fly</name>
    <dbReference type="NCBI Taxonomy" id="7217"/>
    <lineage>
        <taxon>Eukaryota</taxon>
        <taxon>Metazoa</taxon>
        <taxon>Ecdysozoa</taxon>
        <taxon>Arthropoda</taxon>
        <taxon>Hexapoda</taxon>
        <taxon>Insecta</taxon>
        <taxon>Pterygota</taxon>
        <taxon>Neoptera</taxon>
        <taxon>Endopterygota</taxon>
        <taxon>Diptera</taxon>
        <taxon>Brachycera</taxon>
        <taxon>Muscomorpha</taxon>
        <taxon>Ephydroidea</taxon>
        <taxon>Drosophilidae</taxon>
        <taxon>Drosophila</taxon>
        <taxon>Sophophora</taxon>
    </lineage>
</organism>
<name>A0A0N8NZP0_DROAN</name>
<keyword evidence="5" id="KW-1185">Reference proteome</keyword>
<dbReference type="FunCoup" id="A0A0N8NZP0">
    <property type="interactions" value="40"/>
</dbReference>
<dbReference type="Gene3D" id="1.10.390.10">
    <property type="entry name" value="Neutral Protease Domain 2"/>
    <property type="match status" value="1"/>
</dbReference>
<dbReference type="Gene3D" id="2.60.40.1910">
    <property type="match status" value="1"/>
</dbReference>
<dbReference type="Gene3D" id="1.25.50.20">
    <property type="match status" value="1"/>
</dbReference>
<dbReference type="PANTHER" id="PTHR11533">
    <property type="entry name" value="PROTEASE M1 ZINC METALLOPROTEASE"/>
    <property type="match status" value="1"/>
</dbReference>
<dbReference type="GO" id="GO:0008270">
    <property type="term" value="F:zinc ion binding"/>
    <property type="evidence" value="ECO:0007669"/>
    <property type="project" value="InterPro"/>
</dbReference>
<dbReference type="FunFam" id="1.25.50.20:FF:000005">
    <property type="entry name" value="Aminopeptidase N-like protein"/>
    <property type="match status" value="1"/>
</dbReference>
<protein>
    <recommendedName>
        <fullName evidence="6">ERAP1-like C-terminal domain-containing protein</fullName>
    </recommendedName>
</protein>
<evidence type="ECO:0000313" key="5">
    <source>
        <dbReference type="Proteomes" id="UP000007801"/>
    </source>
</evidence>
<evidence type="ECO:0000259" key="3">
    <source>
        <dbReference type="Pfam" id="PF11838"/>
    </source>
</evidence>
<evidence type="ECO:0000313" key="4">
    <source>
        <dbReference type="EMBL" id="KPU74860.1"/>
    </source>
</evidence>
<reference evidence="4 5" key="1">
    <citation type="journal article" date="2007" name="Nature">
        <title>Evolution of genes and genomes on the Drosophila phylogeny.</title>
        <authorList>
            <consortium name="Drosophila 12 Genomes Consortium"/>
            <person name="Clark A.G."/>
            <person name="Eisen M.B."/>
            <person name="Smith D.R."/>
            <person name="Bergman C.M."/>
            <person name="Oliver B."/>
            <person name="Markow T.A."/>
            <person name="Kaufman T.C."/>
            <person name="Kellis M."/>
            <person name="Gelbart W."/>
            <person name="Iyer V.N."/>
            <person name="Pollard D.A."/>
            <person name="Sackton T.B."/>
            <person name="Larracuente A.M."/>
            <person name="Singh N.D."/>
            <person name="Abad J.P."/>
            <person name="Abt D.N."/>
            <person name="Adryan B."/>
            <person name="Aguade M."/>
            <person name="Akashi H."/>
            <person name="Anderson W.W."/>
            <person name="Aquadro C.F."/>
            <person name="Ardell D.H."/>
            <person name="Arguello R."/>
            <person name="Artieri C.G."/>
            <person name="Barbash D.A."/>
            <person name="Barker D."/>
            <person name="Barsanti P."/>
            <person name="Batterham P."/>
            <person name="Batzoglou S."/>
            <person name="Begun D."/>
            <person name="Bhutkar A."/>
            <person name="Blanco E."/>
            <person name="Bosak S.A."/>
            <person name="Bradley R.K."/>
            <person name="Brand A.D."/>
            <person name="Brent M.R."/>
            <person name="Brooks A.N."/>
            <person name="Brown R.H."/>
            <person name="Butlin R.K."/>
            <person name="Caggese C."/>
            <person name="Calvi B.R."/>
            <person name="Bernardo de Carvalho A."/>
            <person name="Caspi A."/>
            <person name="Castrezana S."/>
            <person name="Celniker S.E."/>
            <person name="Chang J.L."/>
            <person name="Chapple C."/>
            <person name="Chatterji S."/>
            <person name="Chinwalla A."/>
            <person name="Civetta A."/>
            <person name="Clifton S.W."/>
            <person name="Comeron J.M."/>
            <person name="Costello J.C."/>
            <person name="Coyne J.A."/>
            <person name="Daub J."/>
            <person name="David R.G."/>
            <person name="Delcher A.L."/>
            <person name="Delehaunty K."/>
            <person name="Do C.B."/>
            <person name="Ebling H."/>
            <person name="Edwards K."/>
            <person name="Eickbush T."/>
            <person name="Evans J.D."/>
            <person name="Filipski A."/>
            <person name="Findeiss S."/>
            <person name="Freyhult E."/>
            <person name="Fulton L."/>
            <person name="Fulton R."/>
            <person name="Garcia A.C."/>
            <person name="Gardiner A."/>
            <person name="Garfield D.A."/>
            <person name="Garvin B.E."/>
            <person name="Gibson G."/>
            <person name="Gilbert D."/>
            <person name="Gnerre S."/>
            <person name="Godfrey J."/>
            <person name="Good R."/>
            <person name="Gotea V."/>
            <person name="Gravely B."/>
            <person name="Greenberg A.J."/>
            <person name="Griffiths-Jones S."/>
            <person name="Gross S."/>
            <person name="Guigo R."/>
            <person name="Gustafson E.A."/>
            <person name="Haerty W."/>
            <person name="Hahn M.W."/>
            <person name="Halligan D.L."/>
            <person name="Halpern A.L."/>
            <person name="Halter G.M."/>
            <person name="Han M.V."/>
            <person name="Heger A."/>
            <person name="Hillier L."/>
            <person name="Hinrichs A.S."/>
            <person name="Holmes I."/>
            <person name="Hoskins R.A."/>
            <person name="Hubisz M.J."/>
            <person name="Hultmark D."/>
            <person name="Huntley M.A."/>
            <person name="Jaffe D.B."/>
            <person name="Jagadeeshan S."/>
            <person name="Jeck W.R."/>
            <person name="Johnson J."/>
            <person name="Jones C.D."/>
            <person name="Jordan W.C."/>
            <person name="Karpen G.H."/>
            <person name="Kataoka E."/>
            <person name="Keightley P.D."/>
            <person name="Kheradpour P."/>
            <person name="Kirkness E.F."/>
            <person name="Koerich L.B."/>
            <person name="Kristiansen K."/>
            <person name="Kudrna D."/>
            <person name="Kulathinal R.J."/>
            <person name="Kumar S."/>
            <person name="Kwok R."/>
            <person name="Lander E."/>
            <person name="Langley C.H."/>
            <person name="Lapoint R."/>
            <person name="Lazzaro B.P."/>
            <person name="Lee S.J."/>
            <person name="Levesque L."/>
            <person name="Li R."/>
            <person name="Lin C.F."/>
            <person name="Lin M.F."/>
            <person name="Lindblad-Toh K."/>
            <person name="Llopart A."/>
            <person name="Long M."/>
            <person name="Low L."/>
            <person name="Lozovsky E."/>
            <person name="Lu J."/>
            <person name="Luo M."/>
            <person name="Machado C.A."/>
            <person name="Makalowski W."/>
            <person name="Marzo M."/>
            <person name="Matsuda M."/>
            <person name="Matzkin L."/>
            <person name="McAllister B."/>
            <person name="McBride C.S."/>
            <person name="McKernan B."/>
            <person name="McKernan K."/>
            <person name="Mendez-Lago M."/>
            <person name="Minx P."/>
            <person name="Mollenhauer M.U."/>
            <person name="Montooth K."/>
            <person name="Mount S.M."/>
            <person name="Mu X."/>
            <person name="Myers E."/>
            <person name="Negre B."/>
            <person name="Newfeld S."/>
            <person name="Nielsen R."/>
            <person name="Noor M.A."/>
            <person name="O'Grady P."/>
            <person name="Pachter L."/>
            <person name="Papaceit M."/>
            <person name="Parisi M.J."/>
            <person name="Parisi M."/>
            <person name="Parts L."/>
            <person name="Pedersen J.S."/>
            <person name="Pesole G."/>
            <person name="Phillippy A.M."/>
            <person name="Ponting C.P."/>
            <person name="Pop M."/>
            <person name="Porcelli D."/>
            <person name="Powell J.R."/>
            <person name="Prohaska S."/>
            <person name="Pruitt K."/>
            <person name="Puig M."/>
            <person name="Quesneville H."/>
            <person name="Ram K.R."/>
            <person name="Rand D."/>
            <person name="Rasmussen M.D."/>
            <person name="Reed L.K."/>
            <person name="Reenan R."/>
            <person name="Reily A."/>
            <person name="Remington K.A."/>
            <person name="Rieger T.T."/>
            <person name="Ritchie M.G."/>
            <person name="Robin C."/>
            <person name="Rogers Y.H."/>
            <person name="Rohde C."/>
            <person name="Rozas J."/>
            <person name="Rubenfield M.J."/>
            <person name="Ruiz A."/>
            <person name="Russo S."/>
            <person name="Salzberg S.L."/>
            <person name="Sanchez-Gracia A."/>
            <person name="Saranga D.J."/>
            <person name="Sato H."/>
            <person name="Schaeffer S.W."/>
            <person name="Schatz M.C."/>
            <person name="Schlenke T."/>
            <person name="Schwartz R."/>
            <person name="Segarra C."/>
            <person name="Singh R.S."/>
            <person name="Sirot L."/>
            <person name="Sirota M."/>
            <person name="Sisneros N.B."/>
            <person name="Smith C.D."/>
            <person name="Smith T.F."/>
            <person name="Spieth J."/>
            <person name="Stage D.E."/>
            <person name="Stark A."/>
            <person name="Stephan W."/>
            <person name="Strausberg R.L."/>
            <person name="Strempel S."/>
            <person name="Sturgill D."/>
            <person name="Sutton G."/>
            <person name="Sutton G.G."/>
            <person name="Tao W."/>
            <person name="Teichmann S."/>
            <person name="Tobari Y.N."/>
            <person name="Tomimura Y."/>
            <person name="Tsolas J.M."/>
            <person name="Valente V.L."/>
            <person name="Venter E."/>
            <person name="Venter J.C."/>
            <person name="Vicario S."/>
            <person name="Vieira F.G."/>
            <person name="Vilella A.J."/>
            <person name="Villasante A."/>
            <person name="Walenz B."/>
            <person name="Wang J."/>
            <person name="Wasserman M."/>
            <person name="Watts T."/>
            <person name="Wilson D."/>
            <person name="Wilson R.K."/>
            <person name="Wing R.A."/>
            <person name="Wolfner M.F."/>
            <person name="Wong A."/>
            <person name="Wong G.K."/>
            <person name="Wu C.I."/>
            <person name="Wu G."/>
            <person name="Yamamoto D."/>
            <person name="Yang H.P."/>
            <person name="Yang S.P."/>
            <person name="Yorke J.A."/>
            <person name="Yoshida K."/>
            <person name="Zdobnov E."/>
            <person name="Zhang P."/>
            <person name="Zhang Y."/>
            <person name="Zimin A.V."/>
            <person name="Baldwin J."/>
            <person name="Abdouelleil A."/>
            <person name="Abdulkadir J."/>
            <person name="Abebe A."/>
            <person name="Abera B."/>
            <person name="Abreu J."/>
            <person name="Acer S.C."/>
            <person name="Aftuck L."/>
            <person name="Alexander A."/>
            <person name="An P."/>
            <person name="Anderson E."/>
            <person name="Anderson S."/>
            <person name="Arachi H."/>
            <person name="Azer M."/>
            <person name="Bachantsang P."/>
            <person name="Barry A."/>
            <person name="Bayul T."/>
            <person name="Berlin A."/>
            <person name="Bessette D."/>
            <person name="Bloom T."/>
            <person name="Blye J."/>
            <person name="Boguslavskiy L."/>
            <person name="Bonnet C."/>
            <person name="Boukhgalter B."/>
            <person name="Bourzgui I."/>
            <person name="Brown A."/>
            <person name="Cahill P."/>
            <person name="Channer S."/>
            <person name="Cheshatsang Y."/>
            <person name="Chuda L."/>
            <person name="Citroen M."/>
            <person name="Collymore A."/>
            <person name="Cooke P."/>
            <person name="Costello M."/>
            <person name="D'Aco K."/>
            <person name="Daza R."/>
            <person name="De Haan G."/>
            <person name="DeGray S."/>
            <person name="DeMaso C."/>
            <person name="Dhargay N."/>
            <person name="Dooley K."/>
            <person name="Dooley E."/>
            <person name="Doricent M."/>
            <person name="Dorje P."/>
            <person name="Dorjee K."/>
            <person name="Dupes A."/>
            <person name="Elong R."/>
            <person name="Falk J."/>
            <person name="Farina A."/>
            <person name="Faro S."/>
            <person name="Ferguson D."/>
            <person name="Fisher S."/>
            <person name="Foley C.D."/>
            <person name="Franke A."/>
            <person name="Friedrich D."/>
            <person name="Gadbois L."/>
            <person name="Gearin G."/>
            <person name="Gearin C.R."/>
            <person name="Giannoukos G."/>
            <person name="Goode T."/>
            <person name="Graham J."/>
            <person name="Grandbois E."/>
            <person name="Grewal S."/>
            <person name="Gyaltsen K."/>
            <person name="Hafez N."/>
            <person name="Hagos B."/>
            <person name="Hall J."/>
            <person name="Henson C."/>
            <person name="Hollinger A."/>
            <person name="Honan T."/>
            <person name="Huard M.D."/>
            <person name="Hughes L."/>
            <person name="Hurhula B."/>
            <person name="Husby M.E."/>
            <person name="Kamat A."/>
            <person name="Kanga B."/>
            <person name="Kashin S."/>
            <person name="Khazanovich D."/>
            <person name="Kisner P."/>
            <person name="Lance K."/>
            <person name="Lara M."/>
            <person name="Lee W."/>
            <person name="Lennon N."/>
            <person name="Letendre F."/>
            <person name="LeVine R."/>
            <person name="Lipovsky A."/>
            <person name="Liu X."/>
            <person name="Liu J."/>
            <person name="Liu S."/>
            <person name="Lokyitsang T."/>
            <person name="Lokyitsang Y."/>
            <person name="Lubonja R."/>
            <person name="Lui A."/>
            <person name="MacDonald P."/>
            <person name="Magnisalis V."/>
            <person name="Maru K."/>
            <person name="Matthews C."/>
            <person name="McCusker W."/>
            <person name="McDonough S."/>
            <person name="Mehta T."/>
            <person name="Meldrim J."/>
            <person name="Meneus L."/>
            <person name="Mihai O."/>
            <person name="Mihalev A."/>
            <person name="Mihova T."/>
            <person name="Mittelman R."/>
            <person name="Mlenga V."/>
            <person name="Montmayeur A."/>
            <person name="Mulrain L."/>
            <person name="Navidi A."/>
            <person name="Naylor J."/>
            <person name="Negash T."/>
            <person name="Nguyen T."/>
            <person name="Nguyen N."/>
            <person name="Nicol R."/>
            <person name="Norbu C."/>
            <person name="Norbu N."/>
            <person name="Novod N."/>
            <person name="O'Neill B."/>
            <person name="Osman S."/>
            <person name="Markiewicz E."/>
            <person name="Oyono O.L."/>
            <person name="Patti C."/>
            <person name="Phunkhang P."/>
            <person name="Pierre F."/>
            <person name="Priest M."/>
            <person name="Raghuraman S."/>
            <person name="Rege F."/>
            <person name="Reyes R."/>
            <person name="Rise C."/>
            <person name="Rogov P."/>
            <person name="Ross K."/>
            <person name="Ryan E."/>
            <person name="Settipalli S."/>
            <person name="Shea T."/>
            <person name="Sherpa N."/>
            <person name="Shi L."/>
            <person name="Shih D."/>
            <person name="Sparrow T."/>
            <person name="Spaulding J."/>
            <person name="Stalker J."/>
            <person name="Stange-Thomann N."/>
            <person name="Stavropoulos S."/>
            <person name="Stone C."/>
            <person name="Strader C."/>
            <person name="Tesfaye S."/>
            <person name="Thomson T."/>
            <person name="Thoulutsang Y."/>
            <person name="Thoulutsang D."/>
            <person name="Topham K."/>
            <person name="Topping I."/>
            <person name="Tsamla T."/>
            <person name="Vassiliev H."/>
            <person name="Vo A."/>
            <person name="Wangchuk T."/>
            <person name="Wangdi T."/>
            <person name="Weiand M."/>
            <person name="Wilkinson J."/>
            <person name="Wilson A."/>
            <person name="Yadav S."/>
            <person name="Young G."/>
            <person name="Yu Q."/>
            <person name="Zembek L."/>
            <person name="Zhong D."/>
            <person name="Zimmer A."/>
            <person name="Zwirko Z."/>
            <person name="Jaffe D.B."/>
            <person name="Alvarez P."/>
            <person name="Brockman W."/>
            <person name="Butler J."/>
            <person name="Chin C."/>
            <person name="Gnerre S."/>
            <person name="Grabherr M."/>
            <person name="Kleber M."/>
            <person name="Mauceli E."/>
            <person name="MacCallum I."/>
        </authorList>
    </citation>
    <scope>NUCLEOTIDE SEQUENCE [LARGE SCALE GENOMIC DNA]</scope>
    <source>
        <strain evidence="5">Tucson 14024-0371.13</strain>
    </source>
</reference>
<dbReference type="InParanoid" id="A0A0N8NZP0"/>
<feature type="domain" description="ERAP1-like C-terminal" evidence="3">
    <location>
        <begin position="179"/>
        <end position="504"/>
    </location>
</feature>
<dbReference type="EMBL" id="CH902627">
    <property type="protein sequence ID" value="KPU74860.1"/>
    <property type="molecule type" value="Genomic_DNA"/>
</dbReference>
<dbReference type="Pfam" id="PF01433">
    <property type="entry name" value="Peptidase_M1"/>
    <property type="match status" value="1"/>
</dbReference>
<accession>A0A0N8NZP0</accession>
<feature type="domain" description="Peptidase M1 membrane alanine aminopeptidase" evidence="2">
    <location>
        <begin position="31"/>
        <end position="81"/>
    </location>
</feature>
<dbReference type="STRING" id="7217.A0A0N8NZP0"/>
<comment type="similarity">
    <text evidence="1">Belongs to the peptidase M1 family.</text>
</comment>
<evidence type="ECO:0008006" key="6">
    <source>
        <dbReference type="Google" id="ProtNLM"/>
    </source>
</evidence>
<dbReference type="GO" id="GO:0005737">
    <property type="term" value="C:cytoplasm"/>
    <property type="evidence" value="ECO:0007669"/>
    <property type="project" value="TreeGrafter"/>
</dbReference>